<evidence type="ECO:0000313" key="3">
    <source>
        <dbReference type="Proteomes" id="UP000239724"/>
    </source>
</evidence>
<dbReference type="Proteomes" id="UP000239724">
    <property type="component" value="Unassembled WGS sequence"/>
</dbReference>
<sequence>MRRCTRPSKLEQTEEAIRRAGSIGALERLARIGGAPEQRAAFWQPFCKLPSAQGLDAGVEELKRIIRSNEHTATKRDTRPASSPRHA</sequence>
<proteinExistence type="predicted"/>
<keyword evidence="3" id="KW-1185">Reference proteome</keyword>
<comment type="caution">
    <text evidence="2">The sequence shown here is derived from an EMBL/GenBank/DDBJ whole genome shotgun (WGS) entry which is preliminary data.</text>
</comment>
<organism evidence="2 3">
    <name type="scientific">Rhodopila globiformis</name>
    <name type="common">Rhodopseudomonas globiformis</name>
    <dbReference type="NCBI Taxonomy" id="1071"/>
    <lineage>
        <taxon>Bacteria</taxon>
        <taxon>Pseudomonadati</taxon>
        <taxon>Pseudomonadota</taxon>
        <taxon>Alphaproteobacteria</taxon>
        <taxon>Acetobacterales</taxon>
        <taxon>Acetobacteraceae</taxon>
        <taxon>Rhodopila</taxon>
    </lineage>
</organism>
<reference evidence="2 3" key="1">
    <citation type="journal article" date="2018" name="Arch. Microbiol.">
        <title>New insights into the metabolic potential of the phototrophic purple bacterium Rhodopila globiformis DSM 161(T) from its draft genome sequence and evidence for a vanadium-dependent nitrogenase.</title>
        <authorList>
            <person name="Imhoff J.F."/>
            <person name="Rahn T."/>
            <person name="Kunzel S."/>
            <person name="Neulinger S.C."/>
        </authorList>
    </citation>
    <scope>NUCLEOTIDE SEQUENCE [LARGE SCALE GENOMIC DNA]</scope>
    <source>
        <strain evidence="2 3">DSM 161</strain>
    </source>
</reference>
<feature type="region of interest" description="Disordered" evidence="1">
    <location>
        <begin position="66"/>
        <end position="87"/>
    </location>
</feature>
<name>A0A2S6NHH3_RHOGL</name>
<protein>
    <submittedName>
        <fullName evidence="2">Uncharacterized protein</fullName>
    </submittedName>
</protein>
<dbReference type="OrthoDB" id="8420607at2"/>
<evidence type="ECO:0000313" key="2">
    <source>
        <dbReference type="EMBL" id="PPQ34078.1"/>
    </source>
</evidence>
<dbReference type="EMBL" id="NHRY01000130">
    <property type="protein sequence ID" value="PPQ34078.1"/>
    <property type="molecule type" value="Genomic_DNA"/>
</dbReference>
<feature type="compositionally biased region" description="Basic and acidic residues" evidence="1">
    <location>
        <begin position="66"/>
        <end position="79"/>
    </location>
</feature>
<gene>
    <name evidence="2" type="ORF">CCS01_12510</name>
</gene>
<dbReference type="RefSeq" id="WP_104519188.1">
    <property type="nucleotide sequence ID" value="NZ_NHRY01000130.1"/>
</dbReference>
<evidence type="ECO:0000256" key="1">
    <source>
        <dbReference type="SAM" id="MobiDB-lite"/>
    </source>
</evidence>
<dbReference type="AlphaFoldDB" id="A0A2S6NHH3"/>
<accession>A0A2S6NHH3</accession>